<sequence length="204" mass="21831">MTLAELAARATALRAARGRRVLIGIVGAPGAGKSWTSERLAEVLGASAVVVPMDGFHLAQVELERLGRADRKGAPDTFDVGGLAALLRRIREETDAVVYAPAFVRAIEEPIAGAIPVPPDAGIVLVEGNYLHLDAWAPVGACLDEVWFLEVPDGLRADRLHARHESFGRTPEAARDWVASVDEPNAVAIAAQRDRADLVVRLRP</sequence>
<dbReference type="EMBL" id="CP049865">
    <property type="protein sequence ID" value="QIK73826.1"/>
    <property type="molecule type" value="Genomic_DNA"/>
</dbReference>
<keyword evidence="1" id="KW-0418">Kinase</keyword>
<dbReference type="GO" id="GO:0016301">
    <property type="term" value="F:kinase activity"/>
    <property type="evidence" value="ECO:0007669"/>
    <property type="project" value="UniProtKB-KW"/>
</dbReference>
<dbReference type="SUPFAM" id="SSF52540">
    <property type="entry name" value="P-loop containing nucleoside triphosphate hydrolases"/>
    <property type="match status" value="1"/>
</dbReference>
<gene>
    <name evidence="1" type="ORF">G7070_05580</name>
</gene>
<keyword evidence="2" id="KW-1185">Reference proteome</keyword>
<dbReference type="Gene3D" id="3.40.50.300">
    <property type="entry name" value="P-loop containing nucleotide triphosphate hydrolases"/>
    <property type="match status" value="1"/>
</dbReference>
<dbReference type="AlphaFoldDB" id="A0A6G7YAX0"/>
<reference evidence="1 2" key="1">
    <citation type="submission" date="2020-03" db="EMBL/GenBank/DDBJ databases">
        <title>Propioniciclava sp. nov., isolated from Hydrophilus acuminatus.</title>
        <authorList>
            <person name="Hyun D.-W."/>
            <person name="Bae J.-W."/>
        </authorList>
    </citation>
    <scope>NUCLEOTIDE SEQUENCE [LARGE SCALE GENOMIC DNA]</scope>
    <source>
        <strain evidence="1 2">HDW11</strain>
    </source>
</reference>
<dbReference type="KEGG" id="prv:G7070_05580"/>
<dbReference type="PANTHER" id="PTHR10285">
    <property type="entry name" value="URIDINE KINASE"/>
    <property type="match status" value="1"/>
</dbReference>
<name>A0A6G7YAX0_9ACTN</name>
<protein>
    <submittedName>
        <fullName evidence="1">Nucleoside/nucleotide kinase family protein</fullName>
    </submittedName>
</protein>
<evidence type="ECO:0000313" key="2">
    <source>
        <dbReference type="Proteomes" id="UP000501058"/>
    </source>
</evidence>
<dbReference type="InterPro" id="IPR027417">
    <property type="entry name" value="P-loop_NTPase"/>
</dbReference>
<organism evidence="1 2">
    <name type="scientific">Propioniciclava coleopterorum</name>
    <dbReference type="NCBI Taxonomy" id="2714937"/>
    <lineage>
        <taxon>Bacteria</taxon>
        <taxon>Bacillati</taxon>
        <taxon>Actinomycetota</taxon>
        <taxon>Actinomycetes</taxon>
        <taxon>Propionibacteriales</taxon>
        <taxon>Propionibacteriaceae</taxon>
        <taxon>Propioniciclava</taxon>
    </lineage>
</organism>
<keyword evidence="1" id="KW-0808">Transferase</keyword>
<dbReference type="NCBIfam" id="NF006743">
    <property type="entry name" value="PRK09270.1-2"/>
    <property type="match status" value="1"/>
</dbReference>
<accession>A0A6G7YAX0</accession>
<evidence type="ECO:0000313" key="1">
    <source>
        <dbReference type="EMBL" id="QIK73826.1"/>
    </source>
</evidence>
<proteinExistence type="predicted"/>
<dbReference type="Proteomes" id="UP000501058">
    <property type="component" value="Chromosome"/>
</dbReference>